<feature type="non-terminal residue" evidence="1">
    <location>
        <position position="206"/>
    </location>
</feature>
<proteinExistence type="predicted"/>
<dbReference type="EMBL" id="LAZR01051702">
    <property type="protein sequence ID" value="KKK84597.1"/>
    <property type="molecule type" value="Genomic_DNA"/>
</dbReference>
<gene>
    <name evidence="1" type="ORF">LCGC14_2781760</name>
</gene>
<evidence type="ECO:0000313" key="1">
    <source>
        <dbReference type="EMBL" id="KKK84597.1"/>
    </source>
</evidence>
<reference evidence="1" key="1">
    <citation type="journal article" date="2015" name="Nature">
        <title>Complex archaea that bridge the gap between prokaryotes and eukaryotes.</title>
        <authorList>
            <person name="Spang A."/>
            <person name="Saw J.H."/>
            <person name="Jorgensen S.L."/>
            <person name="Zaremba-Niedzwiedzka K."/>
            <person name="Martijn J."/>
            <person name="Lind A.E."/>
            <person name="van Eijk R."/>
            <person name="Schleper C."/>
            <person name="Guy L."/>
            <person name="Ettema T.J."/>
        </authorList>
    </citation>
    <scope>NUCLEOTIDE SEQUENCE</scope>
</reference>
<name>A0A0F8YT37_9ZZZZ</name>
<accession>A0A0F8YT37</accession>
<comment type="caution">
    <text evidence="1">The sequence shown here is derived from an EMBL/GenBank/DDBJ whole genome shotgun (WGS) entry which is preliminary data.</text>
</comment>
<sequence length="206" mass="22889">MDQLRRGKIPTNRQFELLEPIFGEETVSSLYGELVKKRKFSGWEVPALAVQAGKSIFSLDIQTVRQGRSAAARHPAIFARGAWNNIKAYASKKQAVKIDAELKASEGYKESAKTLNYISTKGYKQTQRLEQFSLGLTERLVNVRFKMAVLDRSAGAGLRTYGRIIAASERGAAAGINKMMKGMWDIGQAHLAQIPNLTLAQKKTWT</sequence>
<protein>
    <submittedName>
        <fullName evidence="1">Uncharacterized protein</fullName>
    </submittedName>
</protein>
<dbReference type="AlphaFoldDB" id="A0A0F8YT37"/>
<organism evidence="1">
    <name type="scientific">marine sediment metagenome</name>
    <dbReference type="NCBI Taxonomy" id="412755"/>
    <lineage>
        <taxon>unclassified sequences</taxon>
        <taxon>metagenomes</taxon>
        <taxon>ecological metagenomes</taxon>
    </lineage>
</organism>